<feature type="transmembrane region" description="Helical" evidence="14">
    <location>
        <begin position="289"/>
        <end position="307"/>
    </location>
</feature>
<keyword evidence="5 13" id="KW-0378">Hydrolase</keyword>
<feature type="transmembrane region" description="Helical" evidence="14">
    <location>
        <begin position="7"/>
        <end position="26"/>
    </location>
</feature>
<feature type="transmembrane region" description="Helical" evidence="14">
    <location>
        <begin position="175"/>
        <end position="201"/>
    </location>
</feature>
<evidence type="ECO:0000259" key="15">
    <source>
        <dbReference type="Pfam" id="PF01435"/>
    </source>
</evidence>
<keyword evidence="3 14" id="KW-0812">Transmembrane</keyword>
<keyword evidence="9 13" id="KW-0482">Metalloprotease</keyword>
<organism evidence="17 18">
    <name type="scientific">Leptospira yasudae</name>
    <dbReference type="NCBI Taxonomy" id="2202201"/>
    <lineage>
        <taxon>Bacteria</taxon>
        <taxon>Pseudomonadati</taxon>
        <taxon>Spirochaetota</taxon>
        <taxon>Spirochaetia</taxon>
        <taxon>Leptospirales</taxon>
        <taxon>Leptospiraceae</taxon>
        <taxon>Leptospira</taxon>
    </lineage>
</organism>
<feature type="transmembrane region" description="Helical" evidence="14">
    <location>
        <begin position="66"/>
        <end position="84"/>
    </location>
</feature>
<feature type="active site" evidence="11">
    <location>
        <position position="276"/>
    </location>
</feature>
<evidence type="ECO:0000256" key="6">
    <source>
        <dbReference type="ARBA" id="ARBA00022824"/>
    </source>
</evidence>
<evidence type="ECO:0000256" key="11">
    <source>
        <dbReference type="PIRSR" id="PIRSR627057-1"/>
    </source>
</evidence>
<evidence type="ECO:0000256" key="1">
    <source>
        <dbReference type="ARBA" id="ARBA00004477"/>
    </source>
</evidence>
<dbReference type="Pfam" id="PF01435">
    <property type="entry name" value="Peptidase_M48"/>
    <property type="match status" value="1"/>
</dbReference>
<evidence type="ECO:0000256" key="5">
    <source>
        <dbReference type="ARBA" id="ARBA00022801"/>
    </source>
</evidence>
<feature type="transmembrane region" description="Helical" evidence="14">
    <location>
        <begin position="327"/>
        <end position="345"/>
    </location>
</feature>
<dbReference type="InterPro" id="IPR027057">
    <property type="entry name" value="CAXX_Prtase_1"/>
</dbReference>
<evidence type="ECO:0000256" key="10">
    <source>
        <dbReference type="ARBA" id="ARBA00023136"/>
    </source>
</evidence>
<evidence type="ECO:0000256" key="7">
    <source>
        <dbReference type="ARBA" id="ARBA00022833"/>
    </source>
</evidence>
<proteinExistence type="inferred from homology"/>
<evidence type="ECO:0000256" key="8">
    <source>
        <dbReference type="ARBA" id="ARBA00022989"/>
    </source>
</evidence>
<evidence type="ECO:0000256" key="9">
    <source>
        <dbReference type="ARBA" id="ARBA00023049"/>
    </source>
</evidence>
<evidence type="ECO:0000256" key="12">
    <source>
        <dbReference type="PIRSR" id="PIRSR627057-2"/>
    </source>
</evidence>
<evidence type="ECO:0000256" key="2">
    <source>
        <dbReference type="ARBA" id="ARBA00022670"/>
    </source>
</evidence>
<keyword evidence="6" id="KW-0256">Endoplasmic reticulum</keyword>
<evidence type="ECO:0000259" key="16">
    <source>
        <dbReference type="Pfam" id="PF16491"/>
    </source>
</evidence>
<keyword evidence="2 13" id="KW-0645">Protease</keyword>
<dbReference type="EMBL" id="RQGM01000059">
    <property type="protein sequence ID" value="TGL82038.1"/>
    <property type="molecule type" value="Genomic_DNA"/>
</dbReference>
<dbReference type="GO" id="GO:0004222">
    <property type="term" value="F:metalloendopeptidase activity"/>
    <property type="evidence" value="ECO:0007669"/>
    <property type="project" value="InterPro"/>
</dbReference>
<feature type="active site" description="Proton donor" evidence="11">
    <location>
        <position position="357"/>
    </location>
</feature>
<dbReference type="AlphaFoldDB" id="A0A6N4QFA0"/>
<dbReference type="GO" id="GO:0046872">
    <property type="term" value="F:metal ion binding"/>
    <property type="evidence" value="ECO:0007669"/>
    <property type="project" value="UniProtKB-KW"/>
</dbReference>
<dbReference type="FunFam" id="3.30.2010.10:FF:000002">
    <property type="entry name" value="CAAX prenyl protease"/>
    <property type="match status" value="1"/>
</dbReference>
<comment type="similarity">
    <text evidence="13">Belongs to the peptidase M48 family.</text>
</comment>
<feature type="binding site" evidence="12">
    <location>
        <position position="275"/>
    </location>
    <ligand>
        <name>Zn(2+)</name>
        <dbReference type="ChEBI" id="CHEBI:29105"/>
        <note>catalytic</note>
    </ligand>
</feature>
<evidence type="ECO:0000313" key="18">
    <source>
        <dbReference type="Proteomes" id="UP000297613"/>
    </source>
</evidence>
<evidence type="ECO:0000256" key="4">
    <source>
        <dbReference type="ARBA" id="ARBA00022723"/>
    </source>
</evidence>
<feature type="binding site" evidence="12">
    <location>
        <position position="353"/>
    </location>
    <ligand>
        <name>Zn(2+)</name>
        <dbReference type="ChEBI" id="CHEBI:29105"/>
        <note>catalytic</note>
    </ligand>
</feature>
<sequence>MRLKTILFIFYALQILFTLTMKFLSYQGDSSPQLHEQILKYFTQEDVQKGIEYARSGFFASVLSDLIDFVVAGLFVFTPLSVRLEEAIEKKTGNRFYLTVLLFFFVFSAIQFLISIPFQYYFGFVLEHQFGFSKMTFLDWVVYTSKALGIGLVGGSVAVLGIAFLLKTFQKAWKIYVPIASLILGLLISILFPIVITPLFYEYKPIEEGSLKRKIISLCQNAKIEVENVYVINESKYSGHTNAYFTGWGQNRKIFLYDTLIQNHTEEEIVSVLGHEIGHWTHDHQIKDILADTVITFLLCLLLGYLFQKFKTEGSISLRELYSPSTLPFLFLILSLFGSLTKPAWSTLSRYQETEADLEALVLTQDKKSFIGTEVKMAKDNQSRLNPHPSEVFYYHSHPTTLQRIQFAEAWAASKGK</sequence>
<gene>
    <name evidence="17" type="ORF">EHQ83_14520</name>
</gene>
<evidence type="ECO:0000256" key="3">
    <source>
        <dbReference type="ARBA" id="ARBA00022692"/>
    </source>
</evidence>
<comment type="subcellular location">
    <subcellularLocation>
        <location evidence="1">Endoplasmic reticulum membrane</location>
        <topology evidence="1">Multi-pass membrane protein</topology>
    </subcellularLocation>
</comment>
<evidence type="ECO:0000256" key="13">
    <source>
        <dbReference type="RuleBase" id="RU003983"/>
    </source>
</evidence>
<comment type="caution">
    <text evidence="17">The sequence shown here is derived from an EMBL/GenBank/DDBJ whole genome shotgun (WGS) entry which is preliminary data.</text>
</comment>
<dbReference type="CDD" id="cd07343">
    <property type="entry name" value="M48A_Zmpste24p_like"/>
    <property type="match status" value="1"/>
</dbReference>
<feature type="transmembrane region" description="Helical" evidence="14">
    <location>
        <begin position="140"/>
        <end position="166"/>
    </location>
</feature>
<evidence type="ECO:0000256" key="14">
    <source>
        <dbReference type="SAM" id="Phobius"/>
    </source>
</evidence>
<keyword evidence="8 14" id="KW-1133">Transmembrane helix</keyword>
<dbReference type="GO" id="GO:0071586">
    <property type="term" value="P:CAAX-box protein processing"/>
    <property type="evidence" value="ECO:0007669"/>
    <property type="project" value="InterPro"/>
</dbReference>
<dbReference type="InterPro" id="IPR032456">
    <property type="entry name" value="Peptidase_M48_N"/>
</dbReference>
<keyword evidence="4 12" id="KW-0479">Metal-binding</keyword>
<reference evidence="17 18" key="1">
    <citation type="journal article" date="2019" name="PLoS Negl. Trop. Dis.">
        <title>Revisiting the worldwide diversity of Leptospira species in the environment.</title>
        <authorList>
            <person name="Vincent A.T."/>
            <person name="Schiettekatte O."/>
            <person name="Bourhy P."/>
            <person name="Veyrier F.J."/>
            <person name="Picardeau M."/>
        </authorList>
    </citation>
    <scope>NUCLEOTIDE SEQUENCE [LARGE SCALE GENOMIC DNA]</scope>
    <source>
        <strain evidence="17 18">201702445</strain>
    </source>
</reference>
<keyword evidence="10 14" id="KW-0472">Membrane</keyword>
<keyword evidence="7 12" id="KW-0862">Zinc</keyword>
<feature type="transmembrane region" description="Helical" evidence="14">
    <location>
        <begin position="96"/>
        <end position="120"/>
    </location>
</feature>
<dbReference type="InterPro" id="IPR001915">
    <property type="entry name" value="Peptidase_M48"/>
</dbReference>
<feature type="domain" description="CAAX prenyl protease 1 N-terminal" evidence="16">
    <location>
        <begin position="36"/>
        <end position="201"/>
    </location>
</feature>
<comment type="cofactor">
    <cofactor evidence="12 13">
        <name>Zn(2+)</name>
        <dbReference type="ChEBI" id="CHEBI:29105"/>
    </cofactor>
    <text evidence="12 13">Binds 1 zinc ion per subunit.</text>
</comment>
<feature type="binding site" evidence="12">
    <location>
        <position position="279"/>
    </location>
    <ligand>
        <name>Zn(2+)</name>
        <dbReference type="ChEBI" id="CHEBI:29105"/>
        <note>catalytic</note>
    </ligand>
</feature>
<accession>A0A6N4QFA0</accession>
<name>A0A6N4QFA0_9LEPT</name>
<dbReference type="Gene3D" id="3.30.2010.10">
    <property type="entry name" value="Metalloproteases ('zincins'), catalytic domain"/>
    <property type="match status" value="1"/>
</dbReference>
<evidence type="ECO:0000313" key="17">
    <source>
        <dbReference type="EMBL" id="TGL82038.1"/>
    </source>
</evidence>
<dbReference type="Pfam" id="PF16491">
    <property type="entry name" value="Peptidase_M48_N"/>
    <property type="match status" value="1"/>
</dbReference>
<dbReference type="RefSeq" id="WP_135568763.1">
    <property type="nucleotide sequence ID" value="NZ_RQGK01000049.1"/>
</dbReference>
<dbReference type="PANTHER" id="PTHR10120">
    <property type="entry name" value="CAAX PRENYL PROTEASE 1"/>
    <property type="match status" value="1"/>
</dbReference>
<protein>
    <submittedName>
        <fullName evidence="17">M48 family peptidase</fullName>
    </submittedName>
</protein>
<dbReference type="Proteomes" id="UP000297613">
    <property type="component" value="Unassembled WGS sequence"/>
</dbReference>
<feature type="domain" description="Peptidase M48" evidence="15">
    <location>
        <begin position="206"/>
        <end position="411"/>
    </location>
</feature>